<feature type="region of interest" description="Disordered" evidence="1">
    <location>
        <begin position="455"/>
        <end position="494"/>
    </location>
</feature>
<feature type="compositionally biased region" description="Basic residues" evidence="1">
    <location>
        <begin position="482"/>
        <end position="494"/>
    </location>
</feature>
<evidence type="ECO:0000313" key="3">
    <source>
        <dbReference type="Proteomes" id="UP000186922"/>
    </source>
</evidence>
<dbReference type="AlphaFoldDB" id="A0A1D1VVI8"/>
<proteinExistence type="predicted"/>
<comment type="caution">
    <text evidence="2">The sequence shown here is derived from an EMBL/GenBank/DDBJ whole genome shotgun (WGS) entry which is preliminary data.</text>
</comment>
<evidence type="ECO:0000256" key="1">
    <source>
        <dbReference type="SAM" id="MobiDB-lite"/>
    </source>
</evidence>
<dbReference type="Proteomes" id="UP000186922">
    <property type="component" value="Unassembled WGS sequence"/>
</dbReference>
<sequence length="494" mass="55556">MLSLSKLKTASRVHKELSMEAALREVKDGESLASAAKMDGVSRTTLRSRMKKPNPSRVAAPTKFPSWEEDRLVDFLMSCSDQAIPLNRYHCLQLFCEVAIGLGTLEQPMEILGLKNTSVNGNDLSLRITHSSNRKKDRECEEYISILQDVHVRGFLERPEQVWNLDETAFTTSEMYDRAIARKIAKQIPSQFDGTEKENVTILPCGNAAGVQLKCMALYAGKVHVQSRLVNASGYMDQVHFANYIKTELFHAVTELENVVFVDGHFSHVKNLLLVRYCKELYEKTAKQVEIFCLPTGQTNHLQPFDVSVFGGIKKKWRMNLRDRRTVKGGIVTKDTLLCHIVKLWYQTGGCPEKYAFNGEQCLKSERLKAHHDPEVISRGSHSGPEQDFSPLFELLKAHYGLMTEKDLVDVKELVLLTQKGVTPAPKKQQRETNRQLSLSAGALITHPNFVEQLEKDKAAKNAKKVAAAAKRKAPPSQPAKQAKKTSVKTQRKA</sequence>
<evidence type="ECO:0000313" key="2">
    <source>
        <dbReference type="EMBL" id="GAV02619.1"/>
    </source>
</evidence>
<accession>A0A1D1VVI8</accession>
<protein>
    <submittedName>
        <fullName evidence="2">Uncharacterized protein</fullName>
    </submittedName>
</protein>
<gene>
    <name evidence="2" type="primary">RvY_13160-1</name>
    <name evidence="2" type="synonym">RvY_13160.1</name>
    <name evidence="2" type="ORF">RvY_13160</name>
</gene>
<dbReference type="EMBL" id="BDGG01000008">
    <property type="protein sequence ID" value="GAV02619.1"/>
    <property type="molecule type" value="Genomic_DNA"/>
</dbReference>
<reference evidence="2 3" key="1">
    <citation type="journal article" date="2016" name="Nat. Commun.">
        <title>Extremotolerant tardigrade genome and improved radiotolerance of human cultured cells by tardigrade-unique protein.</title>
        <authorList>
            <person name="Hashimoto T."/>
            <person name="Horikawa D.D."/>
            <person name="Saito Y."/>
            <person name="Kuwahara H."/>
            <person name="Kozuka-Hata H."/>
            <person name="Shin-I T."/>
            <person name="Minakuchi Y."/>
            <person name="Ohishi K."/>
            <person name="Motoyama A."/>
            <person name="Aizu T."/>
            <person name="Enomoto A."/>
            <person name="Kondo K."/>
            <person name="Tanaka S."/>
            <person name="Hara Y."/>
            <person name="Koshikawa S."/>
            <person name="Sagara H."/>
            <person name="Miura T."/>
            <person name="Yokobori S."/>
            <person name="Miyagawa K."/>
            <person name="Suzuki Y."/>
            <person name="Kubo T."/>
            <person name="Oyama M."/>
            <person name="Kohara Y."/>
            <person name="Fujiyama A."/>
            <person name="Arakawa K."/>
            <person name="Katayama T."/>
            <person name="Toyoda A."/>
            <person name="Kunieda T."/>
        </authorList>
    </citation>
    <scope>NUCLEOTIDE SEQUENCE [LARGE SCALE GENOMIC DNA]</scope>
    <source>
        <strain evidence="2 3">YOKOZUNA-1</strain>
    </source>
</reference>
<name>A0A1D1VVI8_RAMVA</name>
<organism evidence="2 3">
    <name type="scientific">Ramazzottius varieornatus</name>
    <name type="common">Water bear</name>
    <name type="synonym">Tardigrade</name>
    <dbReference type="NCBI Taxonomy" id="947166"/>
    <lineage>
        <taxon>Eukaryota</taxon>
        <taxon>Metazoa</taxon>
        <taxon>Ecdysozoa</taxon>
        <taxon>Tardigrada</taxon>
        <taxon>Eutardigrada</taxon>
        <taxon>Parachela</taxon>
        <taxon>Hypsibioidea</taxon>
        <taxon>Ramazzottiidae</taxon>
        <taxon>Ramazzottius</taxon>
    </lineage>
</organism>
<feature type="region of interest" description="Disordered" evidence="1">
    <location>
        <begin position="42"/>
        <end position="62"/>
    </location>
</feature>
<dbReference type="OrthoDB" id="5425161at2759"/>
<keyword evidence="3" id="KW-1185">Reference proteome</keyword>